<proteinExistence type="inferred from homology"/>
<sequence>MLRKTDAPTKYYRTPRRFPGLTATVPHMLVSRRIPILAYLFLASLLALLAFKFHLSTRSDGGVFEDEDDPTPFDFALNFLLKPESETSPNVLVLVTTTPSEVRMRDQVRRSWANYTSQAVRVEFLMGIPTKEQLPAIQKESEVYKDMIIADVIEGYYSLAAKTMAMLLYKTRYYPDAKCLVKADVDNVLILRNYERLCEEAVGPVILGKCDVPRSVLRNTTKWAVPEFVYSEPVYPTYCSTGTYVLAGKTVPQRLIKEAMRSPFSNSLNFRKLSEDVIFTGILAEKAGIRRRHINGLSFFEMPEFFCRNGFKTTYSTHLLNDKNPVKNFYKLMKIEGVMCKWWDPYGVRRWNFSNSEASPSTVTMSHLLLFLLIIHQIGTVLPCAPPGFVQSNDPSQVGARCSDLILYPVSAVDQTDQYRFDYSDVSFGNTHAQGATVAITCTTGGQAATVEGYDQASREEGCL</sequence>
<name>A0A2G5UDM0_9PELO</name>
<dbReference type="EMBL" id="PDUG01000004">
    <property type="protein sequence ID" value="PIC37620.1"/>
    <property type="molecule type" value="Genomic_DNA"/>
</dbReference>
<evidence type="ECO:0000313" key="11">
    <source>
        <dbReference type="EMBL" id="PIC37620.1"/>
    </source>
</evidence>
<feature type="transmembrane region" description="Helical" evidence="10">
    <location>
        <begin position="36"/>
        <end position="55"/>
    </location>
</feature>
<keyword evidence="12" id="KW-1185">Reference proteome</keyword>
<keyword evidence="9 10" id="KW-0472">Membrane</keyword>
<evidence type="ECO:0000256" key="7">
    <source>
        <dbReference type="ARBA" id="ARBA00022989"/>
    </source>
</evidence>
<dbReference type="GO" id="GO:0016758">
    <property type="term" value="F:hexosyltransferase activity"/>
    <property type="evidence" value="ECO:0007669"/>
    <property type="project" value="InterPro"/>
</dbReference>
<keyword evidence="5 10" id="KW-0812">Transmembrane</keyword>
<keyword evidence="3 10" id="KW-0328">Glycosyltransferase</keyword>
<comment type="similarity">
    <text evidence="2 10">Belongs to the glycosyltransferase 31 family.</text>
</comment>
<dbReference type="STRING" id="1611254.A0A2G5UDM0"/>
<dbReference type="OrthoDB" id="5512589at2759"/>
<dbReference type="PANTHER" id="PTHR11214:SF319">
    <property type="entry name" value="HEXOSYLTRANSFERASE"/>
    <property type="match status" value="1"/>
</dbReference>
<dbReference type="GO" id="GO:0006493">
    <property type="term" value="P:protein O-linked glycosylation"/>
    <property type="evidence" value="ECO:0007669"/>
    <property type="project" value="TreeGrafter"/>
</dbReference>
<reference evidence="12" key="1">
    <citation type="submission" date="2017-10" db="EMBL/GenBank/DDBJ databases">
        <title>Rapid genome shrinkage in a self-fertile nematode reveals novel sperm competition proteins.</title>
        <authorList>
            <person name="Yin D."/>
            <person name="Schwarz E.M."/>
            <person name="Thomas C.G."/>
            <person name="Felde R.L."/>
            <person name="Korf I.F."/>
            <person name="Cutter A.D."/>
            <person name="Schartner C.M."/>
            <person name="Ralston E.J."/>
            <person name="Meyer B.J."/>
            <person name="Haag E.S."/>
        </authorList>
    </citation>
    <scope>NUCLEOTIDE SEQUENCE [LARGE SCALE GENOMIC DNA]</scope>
    <source>
        <strain evidence="12">JU1422</strain>
    </source>
</reference>
<accession>A0A2G5UDM0</accession>
<keyword evidence="6 10" id="KW-0735">Signal-anchor</keyword>
<evidence type="ECO:0000313" key="12">
    <source>
        <dbReference type="Proteomes" id="UP000230233"/>
    </source>
</evidence>
<evidence type="ECO:0000256" key="4">
    <source>
        <dbReference type="ARBA" id="ARBA00022679"/>
    </source>
</evidence>
<organism evidence="11 12">
    <name type="scientific">Caenorhabditis nigoni</name>
    <dbReference type="NCBI Taxonomy" id="1611254"/>
    <lineage>
        <taxon>Eukaryota</taxon>
        <taxon>Metazoa</taxon>
        <taxon>Ecdysozoa</taxon>
        <taxon>Nematoda</taxon>
        <taxon>Chromadorea</taxon>
        <taxon>Rhabditida</taxon>
        <taxon>Rhabditina</taxon>
        <taxon>Rhabditomorpha</taxon>
        <taxon>Rhabditoidea</taxon>
        <taxon>Rhabditidae</taxon>
        <taxon>Peloderinae</taxon>
        <taxon>Caenorhabditis</taxon>
    </lineage>
</organism>
<evidence type="ECO:0000256" key="6">
    <source>
        <dbReference type="ARBA" id="ARBA00022968"/>
    </source>
</evidence>
<protein>
    <recommendedName>
        <fullName evidence="10">Hexosyltransferase</fullName>
        <ecNumber evidence="10">2.4.1.-</ecNumber>
    </recommendedName>
</protein>
<evidence type="ECO:0000256" key="3">
    <source>
        <dbReference type="ARBA" id="ARBA00022676"/>
    </source>
</evidence>
<dbReference type="Gene3D" id="3.90.550.50">
    <property type="match status" value="1"/>
</dbReference>
<evidence type="ECO:0000256" key="2">
    <source>
        <dbReference type="ARBA" id="ARBA00008661"/>
    </source>
</evidence>
<dbReference type="Pfam" id="PF01762">
    <property type="entry name" value="Galactosyl_T"/>
    <property type="match status" value="1"/>
</dbReference>
<dbReference type="GO" id="GO:0000139">
    <property type="term" value="C:Golgi membrane"/>
    <property type="evidence" value="ECO:0007669"/>
    <property type="project" value="UniProtKB-SubCell"/>
</dbReference>
<dbReference type="FunFam" id="3.90.550.50:FF:000080">
    <property type="entry name" value="Hexosyltransferase"/>
    <property type="match status" value="1"/>
</dbReference>
<keyword evidence="4" id="KW-0808">Transferase</keyword>
<evidence type="ECO:0000256" key="5">
    <source>
        <dbReference type="ARBA" id="ARBA00022692"/>
    </source>
</evidence>
<evidence type="ECO:0000256" key="8">
    <source>
        <dbReference type="ARBA" id="ARBA00023034"/>
    </source>
</evidence>
<keyword evidence="7 10" id="KW-1133">Transmembrane helix</keyword>
<evidence type="ECO:0000256" key="9">
    <source>
        <dbReference type="ARBA" id="ARBA00023136"/>
    </source>
</evidence>
<dbReference type="Proteomes" id="UP000230233">
    <property type="component" value="Chromosome IV"/>
</dbReference>
<dbReference type="InterPro" id="IPR002659">
    <property type="entry name" value="Glyco_trans_31"/>
</dbReference>
<gene>
    <name evidence="11" type="primary">Cni-bus-2</name>
    <name evidence="11" type="synonym">Cnig_chr_IV.g16185</name>
    <name evidence="11" type="ORF">B9Z55_016185</name>
</gene>
<comment type="subcellular location">
    <subcellularLocation>
        <location evidence="1 10">Golgi apparatus membrane</location>
        <topology evidence="1 10">Single-pass type II membrane protein</topology>
    </subcellularLocation>
</comment>
<dbReference type="EC" id="2.4.1.-" evidence="10"/>
<evidence type="ECO:0000256" key="1">
    <source>
        <dbReference type="ARBA" id="ARBA00004323"/>
    </source>
</evidence>
<dbReference type="AlphaFoldDB" id="A0A2G5UDM0"/>
<evidence type="ECO:0000256" key="10">
    <source>
        <dbReference type="RuleBase" id="RU363063"/>
    </source>
</evidence>
<keyword evidence="8 10" id="KW-0333">Golgi apparatus</keyword>
<comment type="caution">
    <text evidence="11">The sequence shown here is derived from an EMBL/GenBank/DDBJ whole genome shotgun (WGS) entry which is preliminary data.</text>
</comment>
<dbReference type="PANTHER" id="PTHR11214">
    <property type="entry name" value="BETA-1,3-N-ACETYLGLUCOSAMINYLTRANSFERASE"/>
    <property type="match status" value="1"/>
</dbReference>